<dbReference type="SMART" id="SM00387">
    <property type="entry name" value="HATPase_c"/>
    <property type="match status" value="1"/>
</dbReference>
<dbReference type="PRINTS" id="PR00344">
    <property type="entry name" value="BCTRLSENSOR"/>
</dbReference>
<dbReference type="Pfam" id="PF00512">
    <property type="entry name" value="HisKA"/>
    <property type="match status" value="1"/>
</dbReference>
<dbReference type="InterPro" id="IPR005467">
    <property type="entry name" value="His_kinase_dom"/>
</dbReference>
<dbReference type="PANTHER" id="PTHR43065:SF42">
    <property type="entry name" value="TWO-COMPONENT SENSOR PPRA"/>
    <property type="match status" value="1"/>
</dbReference>
<dbReference type="InterPro" id="IPR036890">
    <property type="entry name" value="HATPase_C_sf"/>
</dbReference>
<evidence type="ECO:0000256" key="2">
    <source>
        <dbReference type="ARBA" id="ARBA00012438"/>
    </source>
</evidence>
<dbReference type="PATRIC" id="fig|1262666.3.peg.3539"/>
<evidence type="ECO:0000256" key="1">
    <source>
        <dbReference type="ARBA" id="ARBA00000085"/>
    </source>
</evidence>
<feature type="domain" description="Histidine kinase" evidence="5">
    <location>
        <begin position="340"/>
        <end position="564"/>
    </location>
</feature>
<dbReference type="InterPro" id="IPR000014">
    <property type="entry name" value="PAS"/>
</dbReference>
<protein>
    <recommendedName>
        <fullName evidence="2">histidine kinase</fullName>
        <ecNumber evidence="2">2.7.13.3</ecNumber>
    </recommendedName>
</protein>
<dbReference type="PROSITE" id="PS50110">
    <property type="entry name" value="RESPONSE_REGULATORY"/>
    <property type="match status" value="2"/>
</dbReference>
<dbReference type="InterPro" id="IPR004358">
    <property type="entry name" value="Sig_transdc_His_kin-like_C"/>
</dbReference>
<dbReference type="SUPFAM" id="SSF55874">
    <property type="entry name" value="ATPase domain of HSP90 chaperone/DNA topoisomerase II/histidine kinase"/>
    <property type="match status" value="1"/>
</dbReference>
<keyword evidence="3 4" id="KW-0597">Phosphoprotein</keyword>
<dbReference type="SMART" id="SM00388">
    <property type="entry name" value="HisKA"/>
    <property type="match status" value="1"/>
</dbReference>
<dbReference type="AlphaFoldDB" id="M5PP87"/>
<dbReference type="SUPFAM" id="SSF52172">
    <property type="entry name" value="CheY-like"/>
    <property type="match status" value="2"/>
</dbReference>
<dbReference type="InterPro" id="IPR001789">
    <property type="entry name" value="Sig_transdc_resp-reg_receiver"/>
</dbReference>
<dbReference type="InterPro" id="IPR003661">
    <property type="entry name" value="HisK_dim/P_dom"/>
</dbReference>
<dbReference type="EC" id="2.7.13.3" evidence="2"/>
<evidence type="ECO:0000256" key="3">
    <source>
        <dbReference type="ARBA" id="ARBA00022553"/>
    </source>
</evidence>
<dbReference type="SUPFAM" id="SSF47384">
    <property type="entry name" value="Homodimeric domain of signal transducing histidine kinase"/>
    <property type="match status" value="1"/>
</dbReference>
<comment type="caution">
    <text evidence="8">The sequence shown here is derived from an EMBL/GenBank/DDBJ whole genome shotgun (WGS) entry which is preliminary data.</text>
</comment>
<feature type="domain" description="Response regulatory" evidence="6">
    <location>
        <begin position="584"/>
        <end position="700"/>
    </location>
</feature>
<dbReference type="Gene3D" id="1.10.287.130">
    <property type="match status" value="1"/>
</dbReference>
<dbReference type="Pfam" id="PF13426">
    <property type="entry name" value="PAS_9"/>
    <property type="match status" value="1"/>
</dbReference>
<dbReference type="GO" id="GO:0000155">
    <property type="term" value="F:phosphorelay sensor kinase activity"/>
    <property type="evidence" value="ECO:0007669"/>
    <property type="project" value="InterPro"/>
</dbReference>
<dbReference type="InterPro" id="IPR003594">
    <property type="entry name" value="HATPase_dom"/>
</dbReference>
<dbReference type="EMBL" id="AOSV01000039">
    <property type="protein sequence ID" value="EMG35784.1"/>
    <property type="molecule type" value="Genomic_DNA"/>
</dbReference>
<organism evidence="8 9">
    <name type="scientific">Desulfocurvibacter africanus PCS</name>
    <dbReference type="NCBI Taxonomy" id="1262666"/>
    <lineage>
        <taxon>Bacteria</taxon>
        <taxon>Pseudomonadati</taxon>
        <taxon>Thermodesulfobacteriota</taxon>
        <taxon>Desulfovibrionia</taxon>
        <taxon>Desulfovibrionales</taxon>
        <taxon>Desulfovibrionaceae</taxon>
        <taxon>Desulfocurvibacter</taxon>
    </lineage>
</organism>
<dbReference type="InterPro" id="IPR036097">
    <property type="entry name" value="HisK_dim/P_sf"/>
</dbReference>
<evidence type="ECO:0000313" key="8">
    <source>
        <dbReference type="EMBL" id="EMG35784.1"/>
    </source>
</evidence>
<dbReference type="Pfam" id="PF00072">
    <property type="entry name" value="Response_reg"/>
    <property type="match status" value="2"/>
</dbReference>
<proteinExistence type="predicted"/>
<sequence>MNEQIPVNETPMSRYRLLVVDDEESILGLYKEILSPAEDLGGDLDEEPLLPDFELTMCNQGDQAVDAVRVAMAEGRPYSVALLDVRMPPGPDGVWTAENIRALDPNIEIVIVSAYSDVNTRELNRRVTPPEKLLYIQKPLHPEELRQLAKSLCAKWKTARDLIMLNATLQKQVDMRTNALSEANKRLKRDMAVRMRMLQELLESEERYRLLFEEDITGDFVAAPDGVLKACNKAFARIFGFGTVPDAMSVNIFDLQLTGSDDSLRDLILTRKKLENFEGVFRRRDLRTVHVIGTIIGILNVRGQIVEIRGYLLDVTERKRLEEQLRIAQKMEAIGTLAGGIAHDFNNILGVITGYTEIILENTDKGSSLERRLKEILGACRRAKDLINQILNFSRQGTQEKKALRVSPLIKETVKLLRTSLPASLDIRENIMTGNDTVMADPSQIHQILLNLCTNAAHAMRERGGLLEISLAEVHLDEATVSKTPGLSAGAYVVITVTDSGHGIPKTIQEKIFDPFFTTKKPGEGTGMGLAVVHGIVKQHSGVVYVQSEEGKGASFQVLLPQTGLMDDTVTDEESRMLPIGKGRILFVDDEKALVDIGREILEGLGYEVVARTSSVEALEAFRFQPDKFDLILTDQNMPNLTGMELAEKALQTRPDVPIILCTGFSEIVSYSKVREMGIREIVMKPILKRQLAESIHRALTSDSTARA</sequence>
<dbReference type="NCBIfam" id="TIGR00229">
    <property type="entry name" value="sensory_box"/>
    <property type="match status" value="1"/>
</dbReference>
<dbReference type="InterPro" id="IPR035965">
    <property type="entry name" value="PAS-like_dom_sf"/>
</dbReference>
<dbReference type="Gene3D" id="3.30.450.20">
    <property type="entry name" value="PAS domain"/>
    <property type="match status" value="1"/>
</dbReference>
<feature type="domain" description="PAC" evidence="7">
    <location>
        <begin position="275"/>
        <end position="327"/>
    </location>
</feature>
<evidence type="ECO:0000259" key="6">
    <source>
        <dbReference type="PROSITE" id="PS50110"/>
    </source>
</evidence>
<reference evidence="8 9" key="1">
    <citation type="journal article" date="2013" name="Genome Announc.">
        <title>Draft Genome Sequence for Desulfovibrio africanus Strain PCS.</title>
        <authorList>
            <person name="Brown S.D."/>
            <person name="Utturkar S.M."/>
            <person name="Arkin A.P."/>
            <person name="Deutschbauer A.M."/>
            <person name="Elias D.A."/>
            <person name="Hazen T.C."/>
            <person name="Chakraborty R."/>
        </authorList>
    </citation>
    <scope>NUCLEOTIDE SEQUENCE [LARGE SCALE GENOMIC DNA]</scope>
    <source>
        <strain evidence="8 9">PCS</strain>
    </source>
</reference>
<dbReference type="Proteomes" id="UP000011922">
    <property type="component" value="Unassembled WGS sequence"/>
</dbReference>
<name>M5PP87_DESAF</name>
<dbReference type="SMART" id="SM00448">
    <property type="entry name" value="REC"/>
    <property type="match status" value="2"/>
</dbReference>
<comment type="catalytic activity">
    <reaction evidence="1">
        <text>ATP + protein L-histidine = ADP + protein N-phospho-L-histidine.</text>
        <dbReference type="EC" id="2.7.13.3"/>
    </reaction>
</comment>
<dbReference type="Gene3D" id="3.30.565.10">
    <property type="entry name" value="Histidine kinase-like ATPase, C-terminal domain"/>
    <property type="match status" value="1"/>
</dbReference>
<feature type="domain" description="Response regulatory" evidence="6">
    <location>
        <begin position="16"/>
        <end position="153"/>
    </location>
</feature>
<accession>M5PP87</accession>
<feature type="modified residue" description="4-aspartylphosphate" evidence="4">
    <location>
        <position position="635"/>
    </location>
</feature>
<dbReference type="Gene3D" id="3.40.50.2300">
    <property type="match status" value="2"/>
</dbReference>
<evidence type="ECO:0000256" key="4">
    <source>
        <dbReference type="PROSITE-ProRule" id="PRU00169"/>
    </source>
</evidence>
<dbReference type="InterPro" id="IPR000700">
    <property type="entry name" value="PAS-assoc_C"/>
</dbReference>
<gene>
    <name evidence="8" type="ORF">PCS_03477</name>
</gene>
<feature type="modified residue" description="4-aspartylphosphate" evidence="4">
    <location>
        <position position="84"/>
    </location>
</feature>
<dbReference type="CDD" id="cd00156">
    <property type="entry name" value="REC"/>
    <property type="match status" value="1"/>
</dbReference>
<dbReference type="CDD" id="cd00082">
    <property type="entry name" value="HisKA"/>
    <property type="match status" value="1"/>
</dbReference>
<dbReference type="InterPro" id="IPR011006">
    <property type="entry name" value="CheY-like_superfamily"/>
</dbReference>
<evidence type="ECO:0000259" key="5">
    <source>
        <dbReference type="PROSITE" id="PS50109"/>
    </source>
</evidence>
<dbReference type="PANTHER" id="PTHR43065">
    <property type="entry name" value="SENSOR HISTIDINE KINASE"/>
    <property type="match status" value="1"/>
</dbReference>
<dbReference type="SUPFAM" id="SSF55785">
    <property type="entry name" value="PYP-like sensor domain (PAS domain)"/>
    <property type="match status" value="1"/>
</dbReference>
<evidence type="ECO:0000259" key="7">
    <source>
        <dbReference type="PROSITE" id="PS50113"/>
    </source>
</evidence>
<dbReference type="Pfam" id="PF02518">
    <property type="entry name" value="HATPase_c"/>
    <property type="match status" value="1"/>
</dbReference>
<dbReference type="PROSITE" id="PS50113">
    <property type="entry name" value="PAC"/>
    <property type="match status" value="1"/>
</dbReference>
<dbReference type="PROSITE" id="PS50109">
    <property type="entry name" value="HIS_KIN"/>
    <property type="match status" value="1"/>
</dbReference>
<evidence type="ECO:0000313" key="9">
    <source>
        <dbReference type="Proteomes" id="UP000011922"/>
    </source>
</evidence>